<dbReference type="NCBIfam" id="TIGR02512">
    <property type="entry name" value="FeFe_hydrog_A"/>
    <property type="match status" value="1"/>
</dbReference>
<dbReference type="PROSITE" id="PS51085">
    <property type="entry name" value="2FE2S_FER_2"/>
    <property type="match status" value="1"/>
</dbReference>
<proteinExistence type="predicted"/>
<dbReference type="InterPro" id="IPR050340">
    <property type="entry name" value="Cytosolic_Fe-S_CAF"/>
</dbReference>
<dbReference type="GO" id="GO:0005506">
    <property type="term" value="F:iron ion binding"/>
    <property type="evidence" value="ECO:0007669"/>
    <property type="project" value="InterPro"/>
</dbReference>
<dbReference type="Pfam" id="PF02256">
    <property type="entry name" value="Fe_hyd_SSU"/>
    <property type="match status" value="1"/>
</dbReference>
<accession>A0A078S018</accession>
<dbReference type="InterPro" id="IPR054351">
    <property type="entry name" value="NADH_UbQ_OxRdtase_ferredoxin"/>
</dbReference>
<dbReference type="SUPFAM" id="SSF54292">
    <property type="entry name" value="2Fe-2S ferredoxin-like"/>
    <property type="match status" value="1"/>
</dbReference>
<dbReference type="SUPFAM" id="SSF53920">
    <property type="entry name" value="Fe-only hydrogenase"/>
    <property type="match status" value="1"/>
</dbReference>
<comment type="caution">
    <text evidence="11">The sequence shown here is derived from an EMBL/GenBank/DDBJ whole genome shotgun (WGS) entry which is preliminary data.</text>
</comment>
<dbReference type="PATRIC" id="fig|1339349.3.peg.2103"/>
<feature type="domain" description="4Fe-4S ferredoxin-type" evidence="9">
    <location>
        <begin position="146"/>
        <end position="165"/>
    </location>
</feature>
<dbReference type="InterPro" id="IPR001041">
    <property type="entry name" value="2Fe-2S_ferredoxin-type"/>
</dbReference>
<evidence type="ECO:0000256" key="3">
    <source>
        <dbReference type="ARBA" id="ARBA00022723"/>
    </source>
</evidence>
<dbReference type="Pfam" id="PF10588">
    <property type="entry name" value="NADH-G_4Fe-4S_3"/>
    <property type="match status" value="1"/>
</dbReference>
<evidence type="ECO:0000313" key="11">
    <source>
        <dbReference type="EMBL" id="KDS50970.1"/>
    </source>
</evidence>
<evidence type="ECO:0000256" key="4">
    <source>
        <dbReference type="ARBA" id="ARBA00022737"/>
    </source>
</evidence>
<dbReference type="SUPFAM" id="SSF54862">
    <property type="entry name" value="4Fe-4S ferredoxins"/>
    <property type="match status" value="1"/>
</dbReference>
<keyword evidence="1" id="KW-0004">4Fe-4S</keyword>
<dbReference type="InterPro" id="IPR017900">
    <property type="entry name" value="4Fe4S_Fe_S_CS"/>
</dbReference>
<dbReference type="InterPro" id="IPR019574">
    <property type="entry name" value="NADH_UbQ_OxRdtase_Gsu_4Fe4S-bd"/>
</dbReference>
<dbReference type="Gene3D" id="4.10.260.20">
    <property type="entry name" value="Iron hydrogenase, small subunit"/>
    <property type="match status" value="1"/>
</dbReference>
<evidence type="ECO:0000256" key="5">
    <source>
        <dbReference type="ARBA" id="ARBA00023002"/>
    </source>
</evidence>
<dbReference type="GO" id="GO:0051539">
    <property type="term" value="F:4 iron, 4 sulfur cluster binding"/>
    <property type="evidence" value="ECO:0007669"/>
    <property type="project" value="UniProtKB-KW"/>
</dbReference>
<dbReference type="InterPro" id="IPR013352">
    <property type="entry name" value="Fe_hydrogenase_subset"/>
</dbReference>
<dbReference type="PANTHER" id="PTHR11615">
    <property type="entry name" value="NITRATE, FORMATE, IRON DEHYDROGENASE"/>
    <property type="match status" value="1"/>
</dbReference>
<dbReference type="PROSITE" id="PS51839">
    <property type="entry name" value="4FE4S_HC3"/>
    <property type="match status" value="1"/>
</dbReference>
<protein>
    <submittedName>
        <fullName evidence="11">[FeFe] hydrogenase, group A family protein</fullName>
        <ecNumber evidence="11">1.12.-.-</ecNumber>
    </submittedName>
</protein>
<dbReference type="NCBIfam" id="NF040763">
    <property type="entry name" value="FeFe_hydrog_A6"/>
    <property type="match status" value="1"/>
</dbReference>
<keyword evidence="6" id="KW-0408">Iron</keyword>
<feature type="domain" description="4Fe-4S His(Cys)3-ligated-type" evidence="10">
    <location>
        <begin position="87"/>
        <end position="126"/>
    </location>
</feature>
<dbReference type="InterPro" id="IPR036010">
    <property type="entry name" value="2Fe-2S_ferredoxin-like_sf"/>
</dbReference>
<dbReference type="Pfam" id="PF02906">
    <property type="entry name" value="Fe_hyd_lg_C"/>
    <property type="match status" value="1"/>
</dbReference>
<dbReference type="Gene3D" id="3.40.950.10">
    <property type="entry name" value="Fe-only Hydrogenase (Larger Subunit), Chain L, domain 3"/>
    <property type="match status" value="1"/>
</dbReference>
<dbReference type="GO" id="GO:0008901">
    <property type="term" value="F:ferredoxin hydrogenase activity"/>
    <property type="evidence" value="ECO:0007669"/>
    <property type="project" value="InterPro"/>
</dbReference>
<evidence type="ECO:0000259" key="9">
    <source>
        <dbReference type="PROSITE" id="PS51379"/>
    </source>
</evidence>
<dbReference type="Proteomes" id="UP000028013">
    <property type="component" value="Unassembled WGS sequence"/>
</dbReference>
<dbReference type="Gene3D" id="3.30.70.20">
    <property type="match status" value="1"/>
</dbReference>
<keyword evidence="7" id="KW-0411">Iron-sulfur</keyword>
<dbReference type="InterPro" id="IPR036991">
    <property type="entry name" value="Fe_hydrogenase_ssu_sf"/>
</dbReference>
<dbReference type="Gene3D" id="3.40.50.1780">
    <property type="match status" value="1"/>
</dbReference>
<keyword evidence="2" id="KW-0001">2Fe-2S</keyword>
<dbReference type="FunFam" id="3.30.70.20:FF:000035">
    <property type="entry name" value="Iron hydrogenase 1"/>
    <property type="match status" value="1"/>
</dbReference>
<name>A0A078S018_BACUN</name>
<evidence type="ECO:0000313" key="12">
    <source>
        <dbReference type="Proteomes" id="UP000028013"/>
    </source>
</evidence>
<dbReference type="Pfam" id="PF13510">
    <property type="entry name" value="Fer2_4"/>
    <property type="match status" value="1"/>
</dbReference>
<dbReference type="Gene3D" id="3.10.20.740">
    <property type="match status" value="1"/>
</dbReference>
<dbReference type="RefSeq" id="WP_039162440.1">
    <property type="nucleotide sequence ID" value="NZ_JNHN01000172.1"/>
</dbReference>
<evidence type="ECO:0000256" key="7">
    <source>
        <dbReference type="ARBA" id="ARBA00023014"/>
    </source>
</evidence>
<keyword evidence="5 11" id="KW-0560">Oxidoreductase</keyword>
<dbReference type="SMART" id="SM00902">
    <property type="entry name" value="Fe_hyd_SSU"/>
    <property type="match status" value="1"/>
</dbReference>
<keyword evidence="3" id="KW-0479">Metal-binding</keyword>
<keyword evidence="4" id="KW-0677">Repeat</keyword>
<dbReference type="FunFam" id="4.10.260.20:FF:000001">
    <property type="entry name" value="NADP-reducing hydrogenase subunit HndD"/>
    <property type="match status" value="1"/>
</dbReference>
<organism evidence="11 12">
    <name type="scientific">Bacteroides uniformis str. 3978 T3 ii</name>
    <dbReference type="NCBI Taxonomy" id="1339349"/>
    <lineage>
        <taxon>Bacteria</taxon>
        <taxon>Pseudomonadati</taxon>
        <taxon>Bacteroidota</taxon>
        <taxon>Bacteroidia</taxon>
        <taxon>Bacteroidales</taxon>
        <taxon>Bacteroidaceae</taxon>
        <taxon>Bacteroides</taxon>
    </lineage>
</organism>
<evidence type="ECO:0000259" key="8">
    <source>
        <dbReference type="PROSITE" id="PS51085"/>
    </source>
</evidence>
<dbReference type="InterPro" id="IPR003149">
    <property type="entry name" value="Fe_hydrogenase_ssu"/>
</dbReference>
<dbReference type="PROSITE" id="PS00198">
    <property type="entry name" value="4FE4S_FER_1"/>
    <property type="match status" value="1"/>
</dbReference>
<dbReference type="InterPro" id="IPR049830">
    <property type="entry name" value="HndD"/>
</dbReference>
<dbReference type="AlphaFoldDB" id="A0A078S018"/>
<dbReference type="FunFam" id="3.10.20.740:FF:000005">
    <property type="entry name" value="NADH:ubiquinone oxidoreductase subunit"/>
    <property type="match status" value="1"/>
</dbReference>
<dbReference type="CDD" id="cd00207">
    <property type="entry name" value="fer2"/>
    <property type="match status" value="1"/>
</dbReference>
<dbReference type="GO" id="GO:0051537">
    <property type="term" value="F:2 iron, 2 sulfur cluster binding"/>
    <property type="evidence" value="ECO:0007669"/>
    <property type="project" value="UniProtKB-KW"/>
</dbReference>
<dbReference type="InterPro" id="IPR009016">
    <property type="entry name" value="Fe_hydrogenase"/>
</dbReference>
<sequence length="588" mass="65158">MEKKQITLQIDRHYITVPEGATILEAARKIGIDIPTLCHIDLKGTCIKNNPASCRICVVEVEGRRNLAPACATRCTEGMVVRTSTLRVMNARKVVAELILSDHPNDCLTCPKCGNCELQTLALRFNIRTMPFNGGELSPRKREVTSSIVRNMDKCIFCRRCESVCNDVQTVGALGAIRRGFNTTIAPAFDKMMTDSECTYCGQCVAVCPVGALTERDHTNRLLEDLANPDKVVIVQTAPAVRAALGEEFGLPPGTLVTGKMVYALRELGFDYVFDTDFAADLTIMEEGAEILNRLTRSLQGDKSVRLPILTSCCPAWVNFFEHHFPDMLDIPSTARSPQQMFGSIAKTFWAKKMGIPREKLVVVSIMPCLAKKYECDREEFKTDGNPDVDYSISTRELTRLIRRANIGFTLLTDKEFDLPMGASTGAGVIFGTTGGVMEAVLRSVYEIYTGRTLDNVNFEQVRGLAGVRRATIDLDGFELKVGIAHGLGNARHLLEDIRNGHNEYHVIEIMACPGGCIGGGGQPLHHGNSDVLYARANALYREDANKPLRKSHENPYIKTLYEEYLGKPLSETAEHLLHTHYFNKSMD</sequence>
<gene>
    <name evidence="11" type="ORF">M094_0869</name>
</gene>
<evidence type="ECO:0000259" key="10">
    <source>
        <dbReference type="PROSITE" id="PS51839"/>
    </source>
</evidence>
<evidence type="ECO:0000256" key="1">
    <source>
        <dbReference type="ARBA" id="ARBA00022485"/>
    </source>
</evidence>
<reference evidence="11 12" key="1">
    <citation type="submission" date="2014-04" db="EMBL/GenBank/DDBJ databases">
        <authorList>
            <person name="Sears C."/>
            <person name="Carroll K."/>
            <person name="Sack B.R."/>
            <person name="Qadri F."/>
            <person name="Myers L.L."/>
            <person name="Chung G.-T."/>
            <person name="Escheverria P."/>
            <person name="Fraser C.M."/>
            <person name="Sadzewicz L."/>
            <person name="Shefchek K.A."/>
            <person name="Tallon L."/>
            <person name="Das S.P."/>
            <person name="Daugherty S."/>
            <person name="Mongodin E.F."/>
        </authorList>
    </citation>
    <scope>NUCLEOTIDE SEQUENCE [LARGE SCALE GENOMIC DNA]</scope>
    <source>
        <strain evidence="11 12">3978 T3 ii</strain>
    </source>
</reference>
<dbReference type="InterPro" id="IPR004108">
    <property type="entry name" value="Fe_hydrogenase_lsu_C"/>
</dbReference>
<dbReference type="SMART" id="SM00929">
    <property type="entry name" value="NADH-G_4Fe-4S_3"/>
    <property type="match status" value="1"/>
</dbReference>
<dbReference type="InterPro" id="IPR017896">
    <property type="entry name" value="4Fe4S_Fe-S-bd"/>
</dbReference>
<evidence type="ECO:0000256" key="6">
    <source>
        <dbReference type="ARBA" id="ARBA00023004"/>
    </source>
</evidence>
<feature type="domain" description="4Fe-4S ferredoxin-type" evidence="9">
    <location>
        <begin position="190"/>
        <end position="218"/>
    </location>
</feature>
<dbReference type="PROSITE" id="PS51379">
    <property type="entry name" value="4FE4S_FER_2"/>
    <property type="match status" value="2"/>
</dbReference>
<evidence type="ECO:0000256" key="2">
    <source>
        <dbReference type="ARBA" id="ARBA00022714"/>
    </source>
</evidence>
<feature type="domain" description="2Fe-2S ferredoxin-type" evidence="8">
    <location>
        <begin position="4"/>
        <end position="87"/>
    </location>
</feature>
<dbReference type="EC" id="1.12.-.-" evidence="11"/>
<dbReference type="Pfam" id="PF22117">
    <property type="entry name" value="Fer4_Nqo3"/>
    <property type="match status" value="1"/>
</dbReference>
<dbReference type="EMBL" id="JNHN01000172">
    <property type="protein sequence ID" value="KDS50970.1"/>
    <property type="molecule type" value="Genomic_DNA"/>
</dbReference>